<evidence type="ECO:0000313" key="2">
    <source>
        <dbReference type="Proteomes" id="UP000642993"/>
    </source>
</evidence>
<dbReference type="PANTHER" id="PTHR34472:SF1">
    <property type="entry name" value="SULFUR CARRIER PROTEIN THIS"/>
    <property type="match status" value="1"/>
</dbReference>
<accession>A0A927PN89</accession>
<gene>
    <name evidence="1" type="primary">thiS</name>
    <name evidence="1" type="ORF">HT102_12980</name>
</gene>
<proteinExistence type="predicted"/>
<dbReference type="PANTHER" id="PTHR34472">
    <property type="entry name" value="SULFUR CARRIER PROTEIN THIS"/>
    <property type="match status" value="1"/>
</dbReference>
<dbReference type="SUPFAM" id="SSF54285">
    <property type="entry name" value="MoaD/ThiS"/>
    <property type="match status" value="1"/>
</dbReference>
<sequence length="72" mass="7480">MSTTTTIEARVNGEWRAMPRGSTLHDLLGILGLPAKGIAIAARGDIVPADQWDSHTVEAGDAIEIVTAVQGG</sequence>
<dbReference type="EMBL" id="JACYWE010000008">
    <property type="protein sequence ID" value="MBD8507396.1"/>
    <property type="molecule type" value="Genomic_DNA"/>
</dbReference>
<dbReference type="InterPro" id="IPR012675">
    <property type="entry name" value="Beta-grasp_dom_sf"/>
</dbReference>
<reference evidence="1" key="1">
    <citation type="submission" date="2020-09" db="EMBL/GenBank/DDBJ databases">
        <title>Hoyosella lacisalsi sp. nov., a halotolerant actinobacterium isolated from soil of Lake Gudzhirganskoe.</title>
        <authorList>
            <person name="Yang Q."/>
            <person name="Guo P.Y."/>
            <person name="Liu S.W."/>
            <person name="Li F.N."/>
            <person name="Sun C.H."/>
        </authorList>
    </citation>
    <scope>NUCLEOTIDE SEQUENCE</scope>
    <source>
        <strain evidence="1">G463</strain>
    </source>
</reference>
<dbReference type="InterPro" id="IPR003749">
    <property type="entry name" value="ThiS/MoaD-like"/>
</dbReference>
<comment type="caution">
    <text evidence="1">The sequence shown here is derived from an EMBL/GenBank/DDBJ whole genome shotgun (WGS) entry which is preliminary data.</text>
</comment>
<dbReference type="Pfam" id="PF02597">
    <property type="entry name" value="ThiS"/>
    <property type="match status" value="1"/>
</dbReference>
<evidence type="ECO:0000313" key="1">
    <source>
        <dbReference type="EMBL" id="MBD8507396.1"/>
    </source>
</evidence>
<organism evidence="1 2">
    <name type="scientific">Lolliginicoccus lacisalsi</name>
    <dbReference type="NCBI Taxonomy" id="2742202"/>
    <lineage>
        <taxon>Bacteria</taxon>
        <taxon>Bacillati</taxon>
        <taxon>Actinomycetota</taxon>
        <taxon>Actinomycetes</taxon>
        <taxon>Mycobacteriales</taxon>
        <taxon>Hoyosellaceae</taxon>
        <taxon>Lolliginicoccus</taxon>
    </lineage>
</organism>
<dbReference type="RefSeq" id="WP_192039864.1">
    <property type="nucleotide sequence ID" value="NZ_JACYWE010000008.1"/>
</dbReference>
<dbReference type="CDD" id="cd00565">
    <property type="entry name" value="Ubl_ThiS"/>
    <property type="match status" value="1"/>
</dbReference>
<dbReference type="Proteomes" id="UP000642993">
    <property type="component" value="Unassembled WGS sequence"/>
</dbReference>
<dbReference type="InterPro" id="IPR016155">
    <property type="entry name" value="Mopterin_synth/thiamin_S_b"/>
</dbReference>
<keyword evidence="2" id="KW-1185">Reference proteome</keyword>
<name>A0A927PN89_9ACTN</name>
<dbReference type="InterPro" id="IPR010035">
    <property type="entry name" value="Thi_S"/>
</dbReference>
<dbReference type="AlphaFoldDB" id="A0A927PN89"/>
<dbReference type="Gene3D" id="3.10.20.30">
    <property type="match status" value="1"/>
</dbReference>
<protein>
    <submittedName>
        <fullName evidence="1">Sulfur carrier protein ThiS</fullName>
    </submittedName>
</protein>
<dbReference type="NCBIfam" id="TIGR01683">
    <property type="entry name" value="thiS"/>
    <property type="match status" value="1"/>
</dbReference>